<organism evidence="2 3">
    <name type="scientific">Xiashengella succiniciproducens</name>
    <dbReference type="NCBI Taxonomy" id="2949635"/>
    <lineage>
        <taxon>Bacteria</taxon>
        <taxon>Pseudomonadati</taxon>
        <taxon>Bacteroidota</taxon>
        <taxon>Bacteroidia</taxon>
        <taxon>Marinilabiliales</taxon>
        <taxon>Marinilabiliaceae</taxon>
        <taxon>Xiashengella</taxon>
    </lineage>
</organism>
<dbReference type="Proteomes" id="UP001056426">
    <property type="component" value="Chromosome"/>
</dbReference>
<dbReference type="Pfam" id="PF11307">
    <property type="entry name" value="DUF3109"/>
    <property type="match status" value="1"/>
</dbReference>
<dbReference type="EMBL" id="CP098400">
    <property type="protein sequence ID" value="URW79405.1"/>
    <property type="molecule type" value="Genomic_DNA"/>
</dbReference>
<accession>A0A9J6ZNY0</accession>
<protein>
    <submittedName>
        <fullName evidence="2">DUF3109 family protein</fullName>
    </submittedName>
</protein>
<sequence length="194" mass="22223">MVQIDDKLISLDIFERRFICDLSKCKGACCVEGESGAPLEDEETKIFEEIFPHVKPMLSAKALEVIEKEGKWITDFDGDKVTPIINGKECVYTYFDEDGTCKCAIEKAYNDGLIDFPKPISCHLYPIRVSKYKAFEALNYHDWKICCAAKVLGEKHGVATFRFLKNPIIRKYGEAFYNEMEVSEKILRQEGLIK</sequence>
<proteinExistence type="inferred from homology"/>
<evidence type="ECO:0000313" key="3">
    <source>
        <dbReference type="Proteomes" id="UP001056426"/>
    </source>
</evidence>
<evidence type="ECO:0000256" key="1">
    <source>
        <dbReference type="ARBA" id="ARBA00093770"/>
    </source>
</evidence>
<name>A0A9J6ZNY0_9BACT</name>
<reference evidence="2" key="1">
    <citation type="submission" date="2022-05" db="EMBL/GenBank/DDBJ databases">
        <authorList>
            <person name="Sun X."/>
        </authorList>
    </citation>
    <scope>NUCLEOTIDE SEQUENCE</scope>
    <source>
        <strain evidence="2">Ai-910</strain>
    </source>
</reference>
<dbReference type="RefSeq" id="WP_250723263.1">
    <property type="nucleotide sequence ID" value="NZ_CP098400.1"/>
</dbReference>
<evidence type="ECO:0000313" key="2">
    <source>
        <dbReference type="EMBL" id="URW79405.1"/>
    </source>
</evidence>
<dbReference type="AlphaFoldDB" id="A0A9J6ZNY0"/>
<dbReference type="KEGG" id="alkq:M9189_11110"/>
<dbReference type="InterPro" id="IPR021458">
    <property type="entry name" value="Rv0495c"/>
</dbReference>
<reference evidence="2" key="2">
    <citation type="submission" date="2022-06" db="EMBL/GenBank/DDBJ databases">
        <title>Xiashengella guii gen. nov. sp. nov., a bacterium isolated form anaerobic digestion tank.</title>
        <authorList>
            <person name="Huang H."/>
        </authorList>
    </citation>
    <scope>NUCLEOTIDE SEQUENCE</scope>
    <source>
        <strain evidence="2">Ai-910</strain>
    </source>
</reference>
<gene>
    <name evidence="2" type="ORF">M9189_11110</name>
</gene>
<comment type="similarity">
    <text evidence="1">Belongs to the Rv0495c family.</text>
</comment>
<keyword evidence="3" id="KW-1185">Reference proteome</keyword>